<dbReference type="Pfam" id="PF13520">
    <property type="entry name" value="AA_permease_2"/>
    <property type="match status" value="1"/>
</dbReference>
<feature type="transmembrane region" description="Helical" evidence="6">
    <location>
        <begin position="206"/>
        <end position="224"/>
    </location>
</feature>
<feature type="transmembrane region" description="Helical" evidence="6">
    <location>
        <begin position="165"/>
        <end position="186"/>
    </location>
</feature>
<feature type="transmembrane region" description="Helical" evidence="6">
    <location>
        <begin position="298"/>
        <end position="320"/>
    </location>
</feature>
<sequence length="468" mass="49780">MVTENTAQTGENQPALKRVMGPRLLFFFVIGDILGTGIYALTGSVAGRVGGALWLPFLIAFLVAFLTAFAYLELVGKYPRAAGAALYTNRAFRKPFLTFIVAFAVMCSGITSASAAARAFGATYLPEAFDIEVSGTVIAIVAVLFVLLLAGINFIGVAHSVKTNVVLTCVELAGLAIIIGVGIYAVAGGQGEPGRLVEINTADTNWLLAVTAASSLAFFAMVGFEDSVNMAEETRDPNRTFPKALLSGMAVAALIYVLVALTSSLLIAADDLAAAESGALLEVIGVGAPDFPRWIFEWIGMFAVVNSALINMLMASRLLYGMANERILPKVFGTVHPFRRTPWVSILVTSAIAAVLVATAGEDGVSKLGGTTALLLLCVFLVVNISVLVLRRESVEHPHFRAPTWAPITAGILCGYLAVPWLSGRPASDYYIALVLIALGMLLWVVNWLYLRGRGERVTEFDPQALND</sequence>
<organism evidence="7 8">
    <name type="scientific">Actinophytocola gossypii</name>
    <dbReference type="NCBI Taxonomy" id="2812003"/>
    <lineage>
        <taxon>Bacteria</taxon>
        <taxon>Bacillati</taxon>
        <taxon>Actinomycetota</taxon>
        <taxon>Actinomycetes</taxon>
        <taxon>Pseudonocardiales</taxon>
        <taxon>Pseudonocardiaceae</taxon>
    </lineage>
</organism>
<dbReference type="Gene3D" id="1.20.1740.10">
    <property type="entry name" value="Amino acid/polyamine transporter I"/>
    <property type="match status" value="1"/>
</dbReference>
<comment type="subcellular location">
    <subcellularLocation>
        <location evidence="1">Cell membrane</location>
        <topology evidence="1">Multi-pass membrane protein</topology>
    </subcellularLocation>
</comment>
<keyword evidence="2" id="KW-1003">Cell membrane</keyword>
<feature type="transmembrane region" description="Helical" evidence="6">
    <location>
        <begin position="53"/>
        <end position="75"/>
    </location>
</feature>
<name>A0ABT2J4G5_9PSEU</name>
<evidence type="ECO:0000313" key="7">
    <source>
        <dbReference type="EMBL" id="MCT2582740.1"/>
    </source>
</evidence>
<evidence type="ECO:0000256" key="4">
    <source>
        <dbReference type="ARBA" id="ARBA00022989"/>
    </source>
</evidence>
<evidence type="ECO:0000256" key="3">
    <source>
        <dbReference type="ARBA" id="ARBA00022692"/>
    </source>
</evidence>
<accession>A0ABT2J4G5</accession>
<gene>
    <name evidence="7" type="ORF">JT362_06365</name>
</gene>
<evidence type="ECO:0000256" key="6">
    <source>
        <dbReference type="SAM" id="Phobius"/>
    </source>
</evidence>
<dbReference type="PIRSF" id="PIRSF006060">
    <property type="entry name" value="AA_transporter"/>
    <property type="match status" value="1"/>
</dbReference>
<feature type="transmembrane region" description="Helical" evidence="6">
    <location>
        <begin position="245"/>
        <end position="269"/>
    </location>
</feature>
<feature type="transmembrane region" description="Helical" evidence="6">
    <location>
        <begin position="372"/>
        <end position="390"/>
    </location>
</feature>
<keyword evidence="5 6" id="KW-0472">Membrane</keyword>
<reference evidence="7 8" key="1">
    <citation type="submission" date="2021-02" db="EMBL/GenBank/DDBJ databases">
        <title>Actinophytocola xerophila sp. nov., isolated from soil of cotton cropping field.</title>
        <authorList>
            <person name="Huang R."/>
            <person name="Chen X."/>
            <person name="Ge X."/>
            <person name="Liu W."/>
        </authorList>
    </citation>
    <scope>NUCLEOTIDE SEQUENCE [LARGE SCALE GENOMIC DNA]</scope>
    <source>
        <strain evidence="7 8">S1-96</strain>
    </source>
</reference>
<feature type="transmembrane region" description="Helical" evidence="6">
    <location>
        <begin position="341"/>
        <end position="360"/>
    </location>
</feature>
<proteinExistence type="predicted"/>
<comment type="caution">
    <text evidence="7">The sequence shown here is derived from an EMBL/GenBank/DDBJ whole genome shotgun (WGS) entry which is preliminary data.</text>
</comment>
<feature type="transmembrane region" description="Helical" evidence="6">
    <location>
        <begin position="402"/>
        <end position="424"/>
    </location>
</feature>
<dbReference type="PANTHER" id="PTHR42770:SF11">
    <property type="entry name" value="INNER MEMBRANE TRANSPORT PROTEIN YBAT"/>
    <property type="match status" value="1"/>
</dbReference>
<dbReference type="Proteomes" id="UP001156441">
    <property type="component" value="Unassembled WGS sequence"/>
</dbReference>
<protein>
    <submittedName>
        <fullName evidence="7">APC family permease</fullName>
    </submittedName>
</protein>
<evidence type="ECO:0000313" key="8">
    <source>
        <dbReference type="Proteomes" id="UP001156441"/>
    </source>
</evidence>
<feature type="transmembrane region" description="Helical" evidence="6">
    <location>
        <begin position="96"/>
        <end position="117"/>
    </location>
</feature>
<dbReference type="EMBL" id="JAFFZE010000006">
    <property type="protein sequence ID" value="MCT2582740.1"/>
    <property type="molecule type" value="Genomic_DNA"/>
</dbReference>
<keyword evidence="8" id="KW-1185">Reference proteome</keyword>
<dbReference type="PANTHER" id="PTHR42770">
    <property type="entry name" value="AMINO ACID TRANSPORTER-RELATED"/>
    <property type="match status" value="1"/>
</dbReference>
<evidence type="ECO:0000256" key="1">
    <source>
        <dbReference type="ARBA" id="ARBA00004651"/>
    </source>
</evidence>
<feature type="transmembrane region" description="Helical" evidence="6">
    <location>
        <begin position="24"/>
        <end position="41"/>
    </location>
</feature>
<dbReference type="InterPro" id="IPR050367">
    <property type="entry name" value="APC_superfamily"/>
</dbReference>
<evidence type="ECO:0000256" key="5">
    <source>
        <dbReference type="ARBA" id="ARBA00023136"/>
    </source>
</evidence>
<feature type="transmembrane region" description="Helical" evidence="6">
    <location>
        <begin position="430"/>
        <end position="451"/>
    </location>
</feature>
<keyword evidence="3 6" id="KW-0812">Transmembrane</keyword>
<dbReference type="InterPro" id="IPR002293">
    <property type="entry name" value="AA/rel_permease1"/>
</dbReference>
<feature type="transmembrane region" description="Helical" evidence="6">
    <location>
        <begin position="137"/>
        <end position="158"/>
    </location>
</feature>
<evidence type="ECO:0000256" key="2">
    <source>
        <dbReference type="ARBA" id="ARBA00022475"/>
    </source>
</evidence>
<keyword evidence="4 6" id="KW-1133">Transmembrane helix</keyword>